<gene>
    <name evidence="2" type="ORF">ELUCI_v1c04140</name>
</gene>
<feature type="transmembrane region" description="Helical" evidence="1">
    <location>
        <begin position="21"/>
        <end position="48"/>
    </location>
</feature>
<feature type="transmembrane region" description="Helical" evidence="1">
    <location>
        <begin position="144"/>
        <end position="169"/>
    </location>
</feature>
<accession>A0A2S5RFN9</accession>
<evidence type="ECO:0000256" key="1">
    <source>
        <dbReference type="SAM" id="Phobius"/>
    </source>
</evidence>
<feature type="transmembrane region" description="Helical" evidence="1">
    <location>
        <begin position="475"/>
        <end position="495"/>
    </location>
</feature>
<dbReference type="STRING" id="1399797.GCA_000518285_00807"/>
<feature type="transmembrane region" description="Helical" evidence="1">
    <location>
        <begin position="54"/>
        <end position="80"/>
    </location>
</feature>
<keyword evidence="1" id="KW-1133">Transmembrane helix</keyword>
<keyword evidence="1" id="KW-0472">Membrane</keyword>
<keyword evidence="1" id="KW-0812">Transmembrane</keyword>
<dbReference type="EMBL" id="PHNE01000001">
    <property type="protein sequence ID" value="PPE06123.1"/>
    <property type="molecule type" value="Genomic_DNA"/>
</dbReference>
<sequence length="499" mass="58227">MNKTKIIYFGLRFFDLIKTPYFIGIVFFNLVFGIIFGLISSFGLNAYIDHTNIYFFYVAETLVYSLINILWTIFCFSKLYQYDNVEGVNKMEMRIGLKKHFMYFYRLLIIVLLISISLFTQYMVNTIFYVSTVQIHETHSYRLFISFFGWIAFIAFLTLLISIFLLFIFKAKMTNVFATVVMVLLLIFSALSGNFISNKVKPEPLSRNMIFSSSKSEVIGGGVTSSSDDFSDGDYMGIGNYLNESFEFYQLMENDNKYNFLKMMNEGYLPNETEEINRNNFLELANKKFIEINDVFKSLESKYPNDSWGTETAQDLIQSDDIILSKFGDYLSKAKLRSYANKRVNINETAPRLQSKLYTLLYDAFLLKEKGKIISDADLFKLELFQKFNNKMKNNNFFNPLFGLNLMFYGGNKNYYYDNWDGLNKPLFPQVLNIKFEIAYDQIPLQGNPNDPTNLHDKKIQLKSINHNKVVDSSYLIPINITVFLILLTALYFGYRIRT</sequence>
<dbReference type="AlphaFoldDB" id="A0A2S5RFN9"/>
<feature type="transmembrane region" description="Helical" evidence="1">
    <location>
        <begin position="176"/>
        <end position="196"/>
    </location>
</feature>
<dbReference type="RefSeq" id="WP_028126609.1">
    <property type="nucleotide sequence ID" value="NZ_PHNE01000001.1"/>
</dbReference>
<protein>
    <submittedName>
        <fullName evidence="2">Uncharacterized protein</fullName>
    </submittedName>
</protein>
<organism evidence="2 3">
    <name type="scientific">Williamsoniiplasma lucivorax</name>
    <dbReference type="NCBI Taxonomy" id="209274"/>
    <lineage>
        <taxon>Bacteria</taxon>
        <taxon>Bacillati</taxon>
        <taxon>Mycoplasmatota</taxon>
        <taxon>Mollicutes</taxon>
        <taxon>Entomoplasmatales</taxon>
        <taxon>Williamsoniiplasma</taxon>
    </lineage>
</organism>
<name>A0A2S5RFN9_9MOLU</name>
<keyword evidence="3" id="KW-1185">Reference proteome</keyword>
<feature type="transmembrane region" description="Helical" evidence="1">
    <location>
        <begin position="101"/>
        <end position="124"/>
    </location>
</feature>
<evidence type="ECO:0000313" key="2">
    <source>
        <dbReference type="EMBL" id="PPE06123.1"/>
    </source>
</evidence>
<dbReference type="Proteomes" id="UP000237865">
    <property type="component" value="Unassembled WGS sequence"/>
</dbReference>
<comment type="caution">
    <text evidence="2">The sequence shown here is derived from an EMBL/GenBank/DDBJ whole genome shotgun (WGS) entry which is preliminary data.</text>
</comment>
<reference evidence="2 3" key="1">
    <citation type="submission" date="2017-11" db="EMBL/GenBank/DDBJ databases">
        <title>Genome sequence of Entomoplasma lucivorax PIPN-2 (ATCC 49196).</title>
        <authorList>
            <person name="Lo W.-S."/>
            <person name="Gasparich G.E."/>
            <person name="Kuo C.-H."/>
        </authorList>
    </citation>
    <scope>NUCLEOTIDE SEQUENCE [LARGE SCALE GENOMIC DNA]</scope>
    <source>
        <strain evidence="2 3">PIPN-2</strain>
    </source>
</reference>
<proteinExistence type="predicted"/>
<evidence type="ECO:0000313" key="3">
    <source>
        <dbReference type="Proteomes" id="UP000237865"/>
    </source>
</evidence>